<protein>
    <submittedName>
        <fullName evidence="2">Uncharacterized protein</fullName>
    </submittedName>
</protein>
<comment type="caution">
    <text evidence="2">The sequence shown here is derived from an EMBL/GenBank/DDBJ whole genome shotgun (WGS) entry which is preliminary data.</text>
</comment>
<accession>A0A7X2S7L0</accession>
<dbReference type="OrthoDB" id="2431540at2"/>
<feature type="transmembrane region" description="Helical" evidence="1">
    <location>
        <begin position="29"/>
        <end position="50"/>
    </location>
</feature>
<gene>
    <name evidence="2" type="ORF">GKZ89_14810</name>
</gene>
<keyword evidence="1" id="KW-1133">Transmembrane helix</keyword>
<organism evidence="2 3">
    <name type="scientific">Metabacillus mangrovi</name>
    <dbReference type="NCBI Taxonomy" id="1491830"/>
    <lineage>
        <taxon>Bacteria</taxon>
        <taxon>Bacillati</taxon>
        <taxon>Bacillota</taxon>
        <taxon>Bacilli</taxon>
        <taxon>Bacillales</taxon>
        <taxon>Bacillaceae</taxon>
        <taxon>Metabacillus</taxon>
    </lineage>
</organism>
<keyword evidence="1" id="KW-0472">Membrane</keyword>
<dbReference type="AlphaFoldDB" id="A0A7X2S7L0"/>
<dbReference type="EMBL" id="WMIB01000017">
    <property type="protein sequence ID" value="MTH54671.1"/>
    <property type="molecule type" value="Genomic_DNA"/>
</dbReference>
<keyword evidence="1" id="KW-0812">Transmembrane</keyword>
<evidence type="ECO:0000313" key="2">
    <source>
        <dbReference type="EMBL" id="MTH54671.1"/>
    </source>
</evidence>
<name>A0A7X2S7L0_9BACI</name>
<sequence>MDNRTTRSETAAATETAPNLKKPGFPLKWVIAGIVAFLVIGGTAAFALFANKSPKQLYLLSEIKTLEKAGEELEDQNGELADFQEKMTEQPSSTKAEITGGFGTDAYLPPELEMMQELLAGLSITTETEQDPKANKSFTKAGVELEGEELLNLELHQSPVQLAAAVPALYDKPFYLNTDEYGQFMRKTDPSYSGPEKLNLEPLSMKDFELSEKEETHLKETYGDFLYKELKDEYFTKKDNVSYEHNGEDLNVTQVTMKLSEKETKALLDNLFERMIKDEKLHSIVSSRVTKLANYNVNQMDMIGAAETKEDFVEGLEDARKELKGAELPKGFTSVILINGDEQVIDRKMDLTVTGDGSEVPISIHTVDVAYDNGNKRDQELKVNASSEGEKVEFLLTNNSVKKDDENRKENLKAEIRTGTEQESLTFTMESDIKGKTAAKQTADRSFTLKSDGEMNPVSLTGKLVQEQNVDAEDQTSKQVFDLELNGGDEMGNINVSLKADLESKLKEKADLPELDVQDAVNVNEVTPEDMDMISKDITLNIQRLFLDLGLF</sequence>
<keyword evidence="3" id="KW-1185">Reference proteome</keyword>
<evidence type="ECO:0000313" key="3">
    <source>
        <dbReference type="Proteomes" id="UP000434639"/>
    </source>
</evidence>
<evidence type="ECO:0000256" key="1">
    <source>
        <dbReference type="SAM" id="Phobius"/>
    </source>
</evidence>
<reference evidence="2 3" key="1">
    <citation type="journal article" date="2017" name="Int. J. Syst. Evol. Microbiol.">
        <title>Bacillus mangrovi sp. nov., isolated from a sediment sample from a mangrove forest.</title>
        <authorList>
            <person name="Gupta V."/>
            <person name="Singh P.K."/>
            <person name="Korpole S."/>
            <person name="Tanuku N.R.S."/>
            <person name="Pinnaka A.K."/>
        </authorList>
    </citation>
    <scope>NUCLEOTIDE SEQUENCE [LARGE SCALE GENOMIC DNA]</scope>
    <source>
        <strain evidence="2 3">KCTC 33872</strain>
    </source>
</reference>
<dbReference type="Proteomes" id="UP000434639">
    <property type="component" value="Unassembled WGS sequence"/>
</dbReference>
<proteinExistence type="predicted"/>
<dbReference type="RefSeq" id="WP_155113185.1">
    <property type="nucleotide sequence ID" value="NZ_WMIB01000017.1"/>
</dbReference>